<keyword evidence="1" id="KW-0812">Transmembrane</keyword>
<sequence>MDSTLLGAFIGAGAAIAGSIVTAIATYHINKSIDKNKLLIEKKEVLFQTIIEIERAMYRYYVCFNLALNGAEFNLEPIDENRDRAIARLEIVSNIYFNNLGLSDLLASIIKYEQESVIQIRQPYFKGSVTYEQCNIAKENYDKIPLATRSLKDLVNQL</sequence>
<dbReference type="RefSeq" id="WP_110593741.1">
    <property type="nucleotide sequence ID" value="NZ_JAOWIM010000007.1"/>
</dbReference>
<name>A0ABX5N865_SERMA</name>
<evidence type="ECO:0000313" key="2">
    <source>
        <dbReference type="EMBL" id="PYA59180.1"/>
    </source>
</evidence>
<dbReference type="Proteomes" id="UP000247823">
    <property type="component" value="Unassembled WGS sequence"/>
</dbReference>
<reference evidence="2" key="1">
    <citation type="submission" date="2018-06" db="EMBL/GenBank/DDBJ databases">
        <title>Serratia marcescens genome sequencing and assembly.</title>
        <authorList>
            <person name="Martins R.C.R."/>
            <person name="Perdigao-Neto L.V."/>
            <person name="Costa S.F."/>
            <person name="Levin A.S.S."/>
        </authorList>
    </citation>
    <scope>NUCLEOTIDE SEQUENCE</scope>
    <source>
        <strain evidence="2">1283</strain>
    </source>
</reference>
<evidence type="ECO:0000256" key="1">
    <source>
        <dbReference type="SAM" id="Phobius"/>
    </source>
</evidence>
<protein>
    <submittedName>
        <fullName evidence="2">Uncharacterized protein</fullName>
    </submittedName>
</protein>
<proteinExistence type="predicted"/>
<comment type="caution">
    <text evidence="2">The sequence shown here is derived from an EMBL/GenBank/DDBJ whole genome shotgun (WGS) entry which is preliminary data.</text>
</comment>
<keyword evidence="3" id="KW-1185">Reference proteome</keyword>
<evidence type="ECO:0000313" key="3">
    <source>
        <dbReference type="Proteomes" id="UP000247823"/>
    </source>
</evidence>
<organism evidence="2 3">
    <name type="scientific">Serratia marcescens</name>
    <dbReference type="NCBI Taxonomy" id="615"/>
    <lineage>
        <taxon>Bacteria</taxon>
        <taxon>Pseudomonadati</taxon>
        <taxon>Pseudomonadota</taxon>
        <taxon>Gammaproteobacteria</taxon>
        <taxon>Enterobacterales</taxon>
        <taxon>Yersiniaceae</taxon>
        <taxon>Serratia</taxon>
    </lineage>
</organism>
<feature type="transmembrane region" description="Helical" evidence="1">
    <location>
        <begin position="6"/>
        <end position="29"/>
    </location>
</feature>
<gene>
    <name evidence="2" type="ORF">DMW51_21705</name>
</gene>
<keyword evidence="1" id="KW-1133">Transmembrane helix</keyword>
<keyword evidence="1" id="KW-0472">Membrane</keyword>
<dbReference type="EMBL" id="QJQB01000498">
    <property type="protein sequence ID" value="PYA59180.1"/>
    <property type="molecule type" value="Genomic_DNA"/>
</dbReference>
<accession>A0ABX5N865</accession>
<reference evidence="2" key="2">
    <citation type="submission" date="2018-06" db="EMBL/GenBank/DDBJ databases">
        <authorList>
            <person name="Martins R.C."/>
            <person name="Perdigao-Neto L.V."/>
            <person name="Costa S.F."/>
            <person name="Levin A.S.S."/>
        </authorList>
    </citation>
    <scope>NUCLEOTIDE SEQUENCE</scope>
    <source>
        <strain evidence="2">1283</strain>
    </source>
</reference>